<name>A0A1S1Q2X2_9ACTN</name>
<dbReference type="EMBL" id="MBLM01000163">
    <property type="protein sequence ID" value="OHV29243.1"/>
    <property type="molecule type" value="Genomic_DNA"/>
</dbReference>
<dbReference type="NCBIfam" id="TIGR00666">
    <property type="entry name" value="PBP4"/>
    <property type="match status" value="1"/>
</dbReference>
<gene>
    <name evidence="5" type="ORF">CC117_07640</name>
</gene>
<protein>
    <submittedName>
        <fullName evidence="5">D-alanyl-D-alanine carboxypeptidase/D-alanyl-D-alanine-endopeptidase</fullName>
    </submittedName>
</protein>
<sequence length="479" mass="46523">MPLAARTGGLTALAGALLAGSLSTAPAPTPGNPAPPLTGPRAEASALPGLDPDAPKADPAAVAARLGGALADPILGDPAALVVDALTGQVLVTRRATTPTAPASTIKIATATAALTALDPDTTLTTRAVYLPPAGGSATTPGGTLWLVGGGDPTLTASTGPAGYPPAARLSDLARQVRDTGITAVGTVIGDGTAYSGPTTAPGWRDGYVSDGNVTPVSALEVDAGRSAPGAGGPRTPTPDAAAAGAFAAALGAVGVPVGTVAIGRADPAAREVGSVHSPTIAVLVERMLTDSDNDLAESLGRQVAIARGLPATFDGASQGVLGALRDAGIPTEGAVLRDTSGLSIDNRIAPATLVAALRTAVMPGHPALRTVLSGLPVAGFTGTLGDRYGAADTSPAAGVVRAKTGSLRIVTSLAGVVTDADGRLLLFGLFAPVEEQGLTKMALDRVAAALASCGCPAAASPPTRAARPGSSAPPLPQG</sequence>
<evidence type="ECO:0000313" key="6">
    <source>
        <dbReference type="Proteomes" id="UP000179627"/>
    </source>
</evidence>
<dbReference type="RefSeq" id="WP_071090696.1">
    <property type="nucleotide sequence ID" value="NZ_MBLM01000163.1"/>
</dbReference>
<dbReference type="PRINTS" id="PR00922">
    <property type="entry name" value="DADACBPTASE3"/>
</dbReference>
<evidence type="ECO:0000256" key="2">
    <source>
        <dbReference type="ARBA" id="ARBA00022801"/>
    </source>
</evidence>
<feature type="compositionally biased region" description="Low complexity" evidence="3">
    <location>
        <begin position="460"/>
        <end position="471"/>
    </location>
</feature>
<dbReference type="GO" id="GO:0006508">
    <property type="term" value="P:proteolysis"/>
    <property type="evidence" value="ECO:0007669"/>
    <property type="project" value="InterPro"/>
</dbReference>
<feature type="chain" id="PRO_5010356078" evidence="4">
    <location>
        <begin position="28"/>
        <end position="479"/>
    </location>
</feature>
<comment type="similarity">
    <text evidence="1">Belongs to the peptidase S13 family.</text>
</comment>
<keyword evidence="2" id="KW-0378">Hydrolase</keyword>
<reference evidence="6" key="1">
    <citation type="submission" date="2016-07" db="EMBL/GenBank/DDBJ databases">
        <title>Sequence Frankia sp. strain CcI1.17.</title>
        <authorList>
            <person name="Ghodhbane-Gtari F."/>
            <person name="Swanson E."/>
            <person name="Gueddou A."/>
            <person name="Morris K."/>
            <person name="Hezbri K."/>
            <person name="Ktari A."/>
            <person name="Nouioui I."/>
            <person name="Abebe-Akele F."/>
            <person name="Simpson S."/>
            <person name="Thomas K."/>
            <person name="Gtari M."/>
            <person name="Tisa L.S."/>
            <person name="Hurst S."/>
        </authorList>
    </citation>
    <scope>NUCLEOTIDE SEQUENCE [LARGE SCALE GENOMIC DNA]</scope>
    <source>
        <strain evidence="6">Cc1.17</strain>
    </source>
</reference>
<evidence type="ECO:0000256" key="1">
    <source>
        <dbReference type="ARBA" id="ARBA00006096"/>
    </source>
</evidence>
<dbReference type="Pfam" id="PF02113">
    <property type="entry name" value="Peptidase_S13"/>
    <property type="match status" value="2"/>
</dbReference>
<comment type="caution">
    <text evidence="5">The sequence shown here is derived from an EMBL/GenBank/DDBJ whole genome shotgun (WGS) entry which is preliminary data.</text>
</comment>
<proteinExistence type="inferred from homology"/>
<dbReference type="PANTHER" id="PTHR30023">
    <property type="entry name" value="D-ALANYL-D-ALANINE CARBOXYPEPTIDASE"/>
    <property type="match status" value="1"/>
</dbReference>
<keyword evidence="4" id="KW-0732">Signal</keyword>
<dbReference type="GO" id="GO:0000270">
    <property type="term" value="P:peptidoglycan metabolic process"/>
    <property type="evidence" value="ECO:0007669"/>
    <property type="project" value="TreeGrafter"/>
</dbReference>
<dbReference type="AlphaFoldDB" id="A0A1S1Q2X2"/>
<dbReference type="Proteomes" id="UP000179627">
    <property type="component" value="Unassembled WGS sequence"/>
</dbReference>
<organism evidence="5 6">
    <name type="scientific">Parafrankia colletiae</name>
    <dbReference type="NCBI Taxonomy" id="573497"/>
    <lineage>
        <taxon>Bacteria</taxon>
        <taxon>Bacillati</taxon>
        <taxon>Actinomycetota</taxon>
        <taxon>Actinomycetes</taxon>
        <taxon>Frankiales</taxon>
        <taxon>Frankiaceae</taxon>
        <taxon>Parafrankia</taxon>
    </lineage>
</organism>
<dbReference type="PANTHER" id="PTHR30023:SF0">
    <property type="entry name" value="PENICILLIN-SENSITIVE CARBOXYPEPTIDASE A"/>
    <property type="match status" value="1"/>
</dbReference>
<keyword evidence="5" id="KW-0645">Protease</keyword>
<evidence type="ECO:0000313" key="5">
    <source>
        <dbReference type="EMBL" id="OHV29243.1"/>
    </source>
</evidence>
<feature type="region of interest" description="Disordered" evidence="3">
    <location>
        <begin position="24"/>
        <end position="58"/>
    </location>
</feature>
<evidence type="ECO:0000256" key="3">
    <source>
        <dbReference type="SAM" id="MobiDB-lite"/>
    </source>
</evidence>
<dbReference type="GO" id="GO:0004185">
    <property type="term" value="F:serine-type carboxypeptidase activity"/>
    <property type="evidence" value="ECO:0007669"/>
    <property type="project" value="InterPro"/>
</dbReference>
<feature type="signal peptide" evidence="4">
    <location>
        <begin position="1"/>
        <end position="27"/>
    </location>
</feature>
<dbReference type="Gene3D" id="3.40.710.10">
    <property type="entry name" value="DD-peptidase/beta-lactamase superfamily"/>
    <property type="match status" value="2"/>
</dbReference>
<dbReference type="SUPFAM" id="SSF56601">
    <property type="entry name" value="beta-lactamase/transpeptidase-like"/>
    <property type="match status" value="1"/>
</dbReference>
<dbReference type="InterPro" id="IPR000667">
    <property type="entry name" value="Peptidase_S13"/>
</dbReference>
<dbReference type="InterPro" id="IPR012338">
    <property type="entry name" value="Beta-lactam/transpept-like"/>
</dbReference>
<feature type="compositionally biased region" description="Pro residues" evidence="3">
    <location>
        <begin position="27"/>
        <end position="38"/>
    </location>
</feature>
<dbReference type="OrthoDB" id="56883at2"/>
<evidence type="ECO:0000256" key="4">
    <source>
        <dbReference type="SAM" id="SignalP"/>
    </source>
</evidence>
<accession>A0A1S1Q2X2</accession>
<keyword evidence="5" id="KW-0121">Carboxypeptidase</keyword>
<feature type="compositionally biased region" description="Low complexity" evidence="3">
    <location>
        <begin position="46"/>
        <end position="58"/>
    </location>
</feature>
<keyword evidence="6" id="KW-1185">Reference proteome</keyword>
<feature type="region of interest" description="Disordered" evidence="3">
    <location>
        <begin position="460"/>
        <end position="479"/>
    </location>
</feature>
<dbReference type="Gene3D" id="3.50.80.20">
    <property type="entry name" value="D-Ala-D-Ala carboxypeptidase C, peptidase S13"/>
    <property type="match status" value="1"/>
</dbReference>